<feature type="transmembrane region" description="Helical" evidence="5">
    <location>
        <begin position="203"/>
        <end position="224"/>
    </location>
</feature>
<evidence type="ECO:0000256" key="1">
    <source>
        <dbReference type="ARBA" id="ARBA00004141"/>
    </source>
</evidence>
<dbReference type="InterPro" id="IPR001046">
    <property type="entry name" value="NRAMP_fam"/>
</dbReference>
<name>K6H346_9GAMM</name>
<dbReference type="PANTHER" id="PTHR11706">
    <property type="entry name" value="SOLUTE CARRIER PROTEIN FAMILY 11 MEMBER"/>
    <property type="match status" value="1"/>
</dbReference>
<feature type="transmembrane region" description="Helical" evidence="5">
    <location>
        <begin position="409"/>
        <end position="430"/>
    </location>
</feature>
<evidence type="ECO:0000256" key="3">
    <source>
        <dbReference type="ARBA" id="ARBA00022989"/>
    </source>
</evidence>
<feature type="transmembrane region" description="Helical" evidence="5">
    <location>
        <begin position="131"/>
        <end position="150"/>
    </location>
</feature>
<evidence type="ECO:0000313" key="6">
    <source>
        <dbReference type="EMBL" id="EKO36928.1"/>
    </source>
</evidence>
<dbReference type="NCBIfam" id="NF037982">
    <property type="entry name" value="Nramp_1"/>
    <property type="match status" value="1"/>
</dbReference>
<keyword evidence="4 5" id="KW-0472">Membrane</keyword>
<dbReference type="GO" id="GO:0005384">
    <property type="term" value="F:manganese ion transmembrane transporter activity"/>
    <property type="evidence" value="ECO:0007669"/>
    <property type="project" value="TreeGrafter"/>
</dbReference>
<evidence type="ECO:0000313" key="7">
    <source>
        <dbReference type="Proteomes" id="UP000010310"/>
    </source>
</evidence>
<feature type="transmembrane region" description="Helical" evidence="5">
    <location>
        <begin position="37"/>
        <end position="55"/>
    </location>
</feature>
<dbReference type="GO" id="GO:0015086">
    <property type="term" value="F:cadmium ion transmembrane transporter activity"/>
    <property type="evidence" value="ECO:0007669"/>
    <property type="project" value="TreeGrafter"/>
</dbReference>
<feature type="transmembrane region" description="Helical" evidence="5">
    <location>
        <begin position="374"/>
        <end position="397"/>
    </location>
</feature>
<evidence type="ECO:0000256" key="5">
    <source>
        <dbReference type="SAM" id="Phobius"/>
    </source>
</evidence>
<dbReference type="PANTHER" id="PTHR11706:SF3">
    <property type="entry name" value="METAL ION TRANSPORT PROTEIN"/>
    <property type="match status" value="1"/>
</dbReference>
<feature type="transmembrane region" description="Helical" evidence="5">
    <location>
        <begin position="251"/>
        <end position="273"/>
    </location>
</feature>
<sequence length="437" mass="47946">MNKAPTSLIERLKFIGPSIIVTGSVVGSGSIALSPLLGAATGFALLWWLLLSLWSKPLIQAEISRYVIVTKKTFLESFSEMPGPKTSIRDKKASWLVWFMFIGVIPSIAGMGGLAGAVAEAGNLMVPMLSVEAWVLTTCFVTWFVLYLGTYQTLEKILLGMVFFFSVVTLIIAISMQSTPYAISGQQLLTGLSFTFPFEHAALALAVFGFTGISYGEIMAYTYWCLEKGYSQHNNEPQEVKAWIKVMQTDVWATVFFVTIGTLPFFLLGAAVLNALGLYPPPDGDIIQTLLNMFTTILGTWAKWFFMPLAFFVLFSTMLSGTAAFTRTISDYLISMGLVAEKENTRSSLIKITALVIPLFSAIAYFLMPNPITLLLIAGIWAALGLPVINIGALYLTSKLSKDLQPKSITKLILWITLGLQLSMAILILYSQMIGFN</sequence>
<proteinExistence type="predicted"/>
<feature type="transmembrane region" description="Helical" evidence="5">
    <location>
        <begin position="95"/>
        <end position="119"/>
    </location>
</feature>
<gene>
    <name evidence="6" type="ORF">B273_0867</name>
</gene>
<keyword evidence="7" id="KW-1185">Reference proteome</keyword>
<protein>
    <submittedName>
        <fullName evidence="6">Natural resistance-associated macrophage protein</fullName>
    </submittedName>
</protein>
<dbReference type="AlphaFoldDB" id="K6H346"/>
<feature type="transmembrane region" description="Helical" evidence="5">
    <location>
        <begin position="304"/>
        <end position="327"/>
    </location>
</feature>
<feature type="transmembrane region" description="Helical" evidence="5">
    <location>
        <begin position="157"/>
        <end position="183"/>
    </location>
</feature>
<reference evidence="6 7" key="1">
    <citation type="submission" date="2012-09" db="EMBL/GenBank/DDBJ databases">
        <authorList>
            <person name="Dupont C.L."/>
            <person name="Rusch D.B."/>
            <person name="Lombardo M.-J."/>
            <person name="Novotny M."/>
            <person name="Yee-Greenbaum J."/>
            <person name="Laskin R."/>
        </authorList>
    </citation>
    <scope>NUCLEOTIDE SEQUENCE [LARGE SCALE GENOMIC DNA]</scope>
    <source>
        <strain evidence="6">SAR86E</strain>
    </source>
</reference>
<evidence type="ECO:0000256" key="2">
    <source>
        <dbReference type="ARBA" id="ARBA00022692"/>
    </source>
</evidence>
<dbReference type="STRING" id="1208365.B273_0867"/>
<comment type="caution">
    <text evidence="6">The sequence shown here is derived from an EMBL/GenBank/DDBJ whole genome shotgun (WGS) entry which is preliminary data.</text>
</comment>
<organism evidence="6 7">
    <name type="scientific">SAR86 cluster bacterium SAR86E</name>
    <dbReference type="NCBI Taxonomy" id="1208365"/>
    <lineage>
        <taxon>Bacteria</taxon>
        <taxon>Pseudomonadati</taxon>
        <taxon>Pseudomonadota</taxon>
        <taxon>Gammaproteobacteria</taxon>
        <taxon>SAR86 cluster</taxon>
    </lineage>
</organism>
<keyword evidence="2 5" id="KW-0812">Transmembrane</keyword>
<dbReference type="GO" id="GO:0034755">
    <property type="term" value="P:iron ion transmembrane transport"/>
    <property type="evidence" value="ECO:0007669"/>
    <property type="project" value="TreeGrafter"/>
</dbReference>
<dbReference type="EMBL" id="AMWX01000002">
    <property type="protein sequence ID" value="EKO36928.1"/>
    <property type="molecule type" value="Genomic_DNA"/>
</dbReference>
<keyword evidence="3 5" id="KW-1133">Transmembrane helix</keyword>
<feature type="transmembrane region" description="Helical" evidence="5">
    <location>
        <begin position="348"/>
        <end position="368"/>
    </location>
</feature>
<evidence type="ECO:0000256" key="4">
    <source>
        <dbReference type="ARBA" id="ARBA00023136"/>
    </source>
</evidence>
<dbReference type="Proteomes" id="UP000010310">
    <property type="component" value="Unassembled WGS sequence"/>
</dbReference>
<dbReference type="Pfam" id="PF01566">
    <property type="entry name" value="Nramp"/>
    <property type="match status" value="1"/>
</dbReference>
<accession>K6H346</accession>
<comment type="subcellular location">
    <subcellularLocation>
        <location evidence="1">Membrane</location>
        <topology evidence="1">Multi-pass membrane protein</topology>
    </subcellularLocation>
</comment>
<dbReference type="GO" id="GO:0005886">
    <property type="term" value="C:plasma membrane"/>
    <property type="evidence" value="ECO:0007669"/>
    <property type="project" value="TreeGrafter"/>
</dbReference>